<name>A0A916N9F9_9FLAO</name>
<protein>
    <recommendedName>
        <fullName evidence="4">Lipoprotein</fullName>
    </recommendedName>
</protein>
<keyword evidence="3" id="KW-1185">Reference proteome</keyword>
<feature type="signal peptide" evidence="1">
    <location>
        <begin position="1"/>
        <end position="24"/>
    </location>
</feature>
<dbReference type="KEGG" id="ptan:CRYO30217_00792"/>
<keyword evidence="1" id="KW-0732">Signal</keyword>
<feature type="chain" id="PRO_5036838410" description="Lipoprotein" evidence="1">
    <location>
        <begin position="25"/>
        <end position="114"/>
    </location>
</feature>
<accession>A0A916N9F9</accession>
<organism evidence="2 3">
    <name type="scientific">Parvicella tangerina</name>
    <dbReference type="NCBI Taxonomy" id="2829795"/>
    <lineage>
        <taxon>Bacteria</taxon>
        <taxon>Pseudomonadati</taxon>
        <taxon>Bacteroidota</taxon>
        <taxon>Flavobacteriia</taxon>
        <taxon>Flavobacteriales</taxon>
        <taxon>Parvicellaceae</taxon>
        <taxon>Parvicella</taxon>
    </lineage>
</organism>
<dbReference type="EMBL" id="OU015584">
    <property type="protein sequence ID" value="CAG5078869.1"/>
    <property type="molecule type" value="Genomic_DNA"/>
</dbReference>
<dbReference type="RefSeq" id="WP_258541016.1">
    <property type="nucleotide sequence ID" value="NZ_OU015584.1"/>
</dbReference>
<sequence length="114" mass="12410">MKKVVLSLGVIATLAMTSCGGPSAADVNVDEIEDACGCADAFVAIGGEILDVVGDKTEDEAEEDEEMKKQLEPLFEKLEKAEDKCRGELEVSMDDMKECNAEVEEVAKKFEEKF</sequence>
<evidence type="ECO:0000313" key="2">
    <source>
        <dbReference type="EMBL" id="CAG5078869.1"/>
    </source>
</evidence>
<evidence type="ECO:0000313" key="3">
    <source>
        <dbReference type="Proteomes" id="UP000683507"/>
    </source>
</evidence>
<dbReference type="PROSITE" id="PS51257">
    <property type="entry name" value="PROKAR_LIPOPROTEIN"/>
    <property type="match status" value="1"/>
</dbReference>
<evidence type="ECO:0008006" key="4">
    <source>
        <dbReference type="Google" id="ProtNLM"/>
    </source>
</evidence>
<reference evidence="2" key="1">
    <citation type="submission" date="2021-04" db="EMBL/GenBank/DDBJ databases">
        <authorList>
            <person name="Rodrigo-Torres L."/>
            <person name="Arahal R. D."/>
            <person name="Lucena T."/>
        </authorList>
    </citation>
    <scope>NUCLEOTIDE SEQUENCE</scope>
    <source>
        <strain evidence="2">AS29M-1</strain>
    </source>
</reference>
<dbReference type="AlphaFoldDB" id="A0A916N9F9"/>
<proteinExistence type="predicted"/>
<gene>
    <name evidence="2" type="ORF">CRYO30217_00792</name>
</gene>
<dbReference type="Proteomes" id="UP000683507">
    <property type="component" value="Chromosome"/>
</dbReference>
<evidence type="ECO:0000256" key="1">
    <source>
        <dbReference type="SAM" id="SignalP"/>
    </source>
</evidence>